<dbReference type="PANTHER" id="PTHR48100">
    <property type="entry name" value="BROAD-SPECIFICITY PHOSPHATASE YOR283W-RELATED"/>
    <property type="match status" value="1"/>
</dbReference>
<reference evidence="1" key="1">
    <citation type="submission" date="2021-01" db="EMBL/GenBank/DDBJ databases">
        <authorList>
            <person name="Corre E."/>
            <person name="Pelletier E."/>
            <person name="Niang G."/>
            <person name="Scheremetjew M."/>
            <person name="Finn R."/>
            <person name="Kale V."/>
            <person name="Holt S."/>
            <person name="Cochrane G."/>
            <person name="Meng A."/>
            <person name="Brown T."/>
            <person name="Cohen L."/>
        </authorList>
    </citation>
    <scope>NUCLEOTIDE SEQUENCE</scope>
    <source>
        <strain evidence="1">Isolate 1302-5</strain>
    </source>
</reference>
<dbReference type="Gene3D" id="3.40.50.1240">
    <property type="entry name" value="Phosphoglycerate mutase-like"/>
    <property type="match status" value="1"/>
</dbReference>
<dbReference type="AlphaFoldDB" id="A0A7S4JBS8"/>
<dbReference type="InterPro" id="IPR029033">
    <property type="entry name" value="His_PPase_superfam"/>
</dbReference>
<dbReference type="CDD" id="cd07067">
    <property type="entry name" value="HP_PGM_like"/>
    <property type="match status" value="1"/>
</dbReference>
<dbReference type="InterPro" id="IPR050275">
    <property type="entry name" value="PGM_Phosphatase"/>
</dbReference>
<protein>
    <recommendedName>
        <fullName evidence="2">Phosphoglycerate mutase-like protein</fullName>
    </recommendedName>
</protein>
<dbReference type="SUPFAM" id="SSF53254">
    <property type="entry name" value="Phosphoglycerate mutase-like"/>
    <property type="match status" value="1"/>
</dbReference>
<evidence type="ECO:0000313" key="1">
    <source>
        <dbReference type="EMBL" id="CAE2258720.1"/>
    </source>
</evidence>
<name>A0A7S4JBS8_9STRA</name>
<dbReference type="InterPro" id="IPR013078">
    <property type="entry name" value="His_Pase_superF_clade-1"/>
</dbReference>
<dbReference type="GO" id="GO:0016791">
    <property type="term" value="F:phosphatase activity"/>
    <property type="evidence" value="ECO:0007669"/>
    <property type="project" value="TreeGrafter"/>
</dbReference>
<dbReference type="GO" id="GO:0005737">
    <property type="term" value="C:cytoplasm"/>
    <property type="evidence" value="ECO:0007669"/>
    <property type="project" value="TreeGrafter"/>
</dbReference>
<dbReference type="PANTHER" id="PTHR48100:SF1">
    <property type="entry name" value="HISTIDINE PHOSPHATASE FAMILY PROTEIN-RELATED"/>
    <property type="match status" value="1"/>
</dbReference>
<dbReference type="SMART" id="SM00855">
    <property type="entry name" value="PGAM"/>
    <property type="match status" value="1"/>
</dbReference>
<dbReference type="EMBL" id="HBKQ01037090">
    <property type="protein sequence ID" value="CAE2258720.1"/>
    <property type="molecule type" value="Transcribed_RNA"/>
</dbReference>
<organism evidence="1">
    <name type="scientific">Odontella aurita</name>
    <dbReference type="NCBI Taxonomy" id="265563"/>
    <lineage>
        <taxon>Eukaryota</taxon>
        <taxon>Sar</taxon>
        <taxon>Stramenopiles</taxon>
        <taxon>Ochrophyta</taxon>
        <taxon>Bacillariophyta</taxon>
        <taxon>Mediophyceae</taxon>
        <taxon>Biddulphiophycidae</taxon>
        <taxon>Eupodiscales</taxon>
        <taxon>Odontellaceae</taxon>
        <taxon>Odontella</taxon>
    </lineage>
</organism>
<dbReference type="Pfam" id="PF00300">
    <property type="entry name" value="His_Phos_1"/>
    <property type="match status" value="1"/>
</dbReference>
<accession>A0A7S4JBS8</accession>
<evidence type="ECO:0008006" key="2">
    <source>
        <dbReference type="Google" id="ProtNLM"/>
    </source>
</evidence>
<proteinExistence type="predicted"/>
<sequence length="244" mass="27501">MSEGWARKNEAERVANGPRWEAGAVLASKIRTVHFVRHAQATHNLAAKEEGRIAYMDPTHHDARLTEGGMKQCDGRLREHAKSVAGEVDLVLVSPCTRATDTALRGFGGDVSESVKWYALECLREKSGQHPCDGRRAVSQLKAEFPKINYSLMEDDEDVYGEKTLGEERETDEMVAARARQFLAFLDGRPERNVVVVTHSAFLCVLFNRVVTCGSDLRRWYENCEMRTTHFTITENEGEGEDRN</sequence>
<gene>
    <name evidence="1" type="ORF">OAUR00152_LOCUS25583</name>
</gene>